<dbReference type="InterPro" id="IPR015943">
    <property type="entry name" value="WD40/YVTN_repeat-like_dom_sf"/>
</dbReference>
<organism evidence="2 3">
    <name type="scientific">Paenibacillus vini</name>
    <dbReference type="NCBI Taxonomy" id="1476024"/>
    <lineage>
        <taxon>Bacteria</taxon>
        <taxon>Bacillati</taxon>
        <taxon>Bacillota</taxon>
        <taxon>Bacilli</taxon>
        <taxon>Bacillales</taxon>
        <taxon>Paenibacillaceae</taxon>
        <taxon>Paenibacillus</taxon>
    </lineage>
</organism>
<dbReference type="InterPro" id="IPR050282">
    <property type="entry name" value="Cycloisomerase_2"/>
</dbReference>
<sequence>MSASIGNEELLFYVGTYASEEDEGIRLCGLDPKTGTLRLIHGTSGIKNPSFLVLNQNASRLYAASEQSEGAVVSYEVDPESGKLKQLNSLPTQGADPCHLSLSSDGSLLAANYSSGHVGRFALDEQGALSETTALVQHIGQGFRQDRQEAAHAHSVVPGEDGKFVYVSDLGLDQIVYYRVEDGKLTTQGEVKLPPGAGPRHFVIHPNGQHAYGINELNNTITVYAYNPVQGHLEILQHIATIPEDFVGESYPADVHLSADGRYLYGSNRGHDSIVRFAVDPAAGTLSQPEWTGTGGKWPRNFAVLEDFAIVANQFTDNVVLFRRDPATGSLTETGMELAIKQPSCVEPVRSTK</sequence>
<evidence type="ECO:0008006" key="4">
    <source>
        <dbReference type="Google" id="ProtNLM"/>
    </source>
</evidence>
<evidence type="ECO:0000313" key="2">
    <source>
        <dbReference type="EMBL" id="GIP56119.1"/>
    </source>
</evidence>
<dbReference type="InterPro" id="IPR011048">
    <property type="entry name" value="Haem_d1_sf"/>
</dbReference>
<gene>
    <name evidence="2" type="ORF">J42TS3_51540</name>
</gene>
<protein>
    <recommendedName>
        <fullName evidence="4">6-phosphogluconolactonase</fullName>
    </recommendedName>
</protein>
<evidence type="ECO:0000256" key="1">
    <source>
        <dbReference type="ARBA" id="ARBA00005564"/>
    </source>
</evidence>
<accession>A0ABQ4MJE5</accession>
<dbReference type="PANTHER" id="PTHR30344:SF1">
    <property type="entry name" value="6-PHOSPHOGLUCONOLACTONASE"/>
    <property type="match status" value="1"/>
</dbReference>
<name>A0ABQ4MJE5_9BACL</name>
<dbReference type="Proteomes" id="UP000679992">
    <property type="component" value="Unassembled WGS sequence"/>
</dbReference>
<evidence type="ECO:0000313" key="3">
    <source>
        <dbReference type="Proteomes" id="UP000679992"/>
    </source>
</evidence>
<dbReference type="RefSeq" id="WP_213656801.1">
    <property type="nucleotide sequence ID" value="NZ_BOSL01000032.1"/>
</dbReference>
<keyword evidence="3" id="KW-1185">Reference proteome</keyword>
<dbReference type="SUPFAM" id="SSF51004">
    <property type="entry name" value="C-terminal (heme d1) domain of cytochrome cd1-nitrite reductase"/>
    <property type="match status" value="1"/>
</dbReference>
<comment type="similarity">
    <text evidence="1">Belongs to the cycloisomerase 2 family.</text>
</comment>
<comment type="caution">
    <text evidence="2">The sequence shown here is derived from an EMBL/GenBank/DDBJ whole genome shotgun (WGS) entry which is preliminary data.</text>
</comment>
<proteinExistence type="inferred from homology"/>
<dbReference type="Gene3D" id="2.130.10.10">
    <property type="entry name" value="YVTN repeat-like/Quinoprotein amine dehydrogenase"/>
    <property type="match status" value="1"/>
</dbReference>
<dbReference type="Pfam" id="PF10282">
    <property type="entry name" value="Lactonase"/>
    <property type="match status" value="1"/>
</dbReference>
<dbReference type="InterPro" id="IPR019405">
    <property type="entry name" value="Lactonase_7-beta_prop"/>
</dbReference>
<reference evidence="2 3" key="1">
    <citation type="submission" date="2021-03" db="EMBL/GenBank/DDBJ databases">
        <title>Antimicrobial resistance genes in bacteria isolated from Japanese honey, and their potential for conferring macrolide and lincosamide resistance in the American foulbrood pathogen Paenibacillus larvae.</title>
        <authorList>
            <person name="Okamoto M."/>
            <person name="Kumagai M."/>
            <person name="Kanamori H."/>
            <person name="Takamatsu D."/>
        </authorList>
    </citation>
    <scope>NUCLEOTIDE SEQUENCE [LARGE SCALE GENOMIC DNA]</scope>
    <source>
        <strain evidence="2 3">J42TS3</strain>
    </source>
</reference>
<dbReference type="EMBL" id="BOSL01000032">
    <property type="protein sequence ID" value="GIP56119.1"/>
    <property type="molecule type" value="Genomic_DNA"/>
</dbReference>
<dbReference type="PANTHER" id="PTHR30344">
    <property type="entry name" value="6-PHOSPHOGLUCONOLACTONASE-RELATED"/>
    <property type="match status" value="1"/>
</dbReference>